<reference evidence="1" key="1">
    <citation type="submission" date="2019-03" db="EMBL/GenBank/DDBJ databases">
        <authorList>
            <person name="Hao L."/>
        </authorList>
    </citation>
    <scope>NUCLEOTIDE SEQUENCE</scope>
</reference>
<protein>
    <submittedName>
        <fullName evidence="1">Uncharacterized protein</fullName>
    </submittedName>
</protein>
<name>A0A485M8B5_9ZZZZ</name>
<gene>
    <name evidence="1" type="ORF">SCFA_820013</name>
</gene>
<proteinExistence type="predicted"/>
<sequence>MRRYNVYTFLPGIGRYEIIKENPHQTGVSQEDYWKECFSWQDLKKIVPYFRSQGWRVSVEPLSEDEAIDKLHIFSITYGINHDFRILNISGMRVIMARDFGIRRAIKESYNPIGY</sequence>
<organism evidence="1">
    <name type="scientific">anaerobic digester metagenome</name>
    <dbReference type="NCBI Taxonomy" id="1263854"/>
    <lineage>
        <taxon>unclassified sequences</taxon>
        <taxon>metagenomes</taxon>
        <taxon>ecological metagenomes</taxon>
    </lineage>
</organism>
<dbReference type="AlphaFoldDB" id="A0A485M8B5"/>
<dbReference type="EMBL" id="CAADRM010000150">
    <property type="protein sequence ID" value="VFU18380.1"/>
    <property type="molecule type" value="Genomic_DNA"/>
</dbReference>
<evidence type="ECO:0000313" key="1">
    <source>
        <dbReference type="EMBL" id="VFU18380.1"/>
    </source>
</evidence>
<accession>A0A485M8B5</accession>